<organism evidence="1 2">
    <name type="scientific">Undibacterium parvum</name>
    <dbReference type="NCBI Taxonomy" id="401471"/>
    <lineage>
        <taxon>Bacteria</taxon>
        <taxon>Pseudomonadati</taxon>
        <taxon>Pseudomonadota</taxon>
        <taxon>Betaproteobacteria</taxon>
        <taxon>Burkholderiales</taxon>
        <taxon>Oxalobacteraceae</taxon>
        <taxon>Undibacterium</taxon>
    </lineage>
</organism>
<evidence type="ECO:0000313" key="1">
    <source>
        <dbReference type="EMBL" id="AZP11166.1"/>
    </source>
</evidence>
<sequence length="314" mass="35883">MIPIVVVLAIPIGILKARRAQKSRLLFTGEEQALLAKAQRVINMGNNGLLSPDRDLLEVARCIEDARCDYQIIKSRERFDSTFTDFVLPRINNCHVVDWDNVMSFFELLNYAQFEGTDDVIEESGEKLIQSNTVEENLEVSGGMRLEEAEVDILAIVRNNKVVYLNSEADHLFVRDKDGDEKLDGKVVNFVFSGQSEGEHIELFVAFDDSDSYTMFTLQAGMMERLNYVAQAISKHFAEAGLKNVFSTTERYSTQYIYTFKAYRKNGKYFMVNNAQTQAYLIDNLSIMRDDVDEIKTVFWSEGNATNDFDEIPF</sequence>
<accession>A0A3Q9BNW2</accession>
<protein>
    <submittedName>
        <fullName evidence="1">Uncharacterized protein</fullName>
    </submittedName>
</protein>
<dbReference type="EMBL" id="CP034464">
    <property type="protein sequence ID" value="AZP11166.1"/>
    <property type="molecule type" value="Genomic_DNA"/>
</dbReference>
<name>A0A3Q9BNW2_9BURK</name>
<reference evidence="1 2" key="1">
    <citation type="journal article" date="2011" name="Int. J. Syst. Evol. Microbiol.">
        <title>Description of Undibacterium oligocarboniphilum sp. nov., isolated from purified water, and Undibacterium pigrum strain CCUG 49012 as the type strain of Undibacterium parvum sp. nov., and emended descriptions of the genus Undibacterium and the species Undibacterium pigrum.</title>
        <authorList>
            <person name="Eder W."/>
            <person name="Wanner G."/>
            <person name="Ludwig W."/>
            <person name="Busse H.J."/>
            <person name="Ziemke-Kageler F."/>
            <person name="Lang E."/>
        </authorList>
    </citation>
    <scope>NUCLEOTIDE SEQUENCE [LARGE SCALE GENOMIC DNA]</scope>
    <source>
        <strain evidence="1 2">DSM 23061</strain>
    </source>
</reference>
<dbReference type="KEGG" id="upv:EJN92_03580"/>
<dbReference type="RefSeq" id="WP_126126565.1">
    <property type="nucleotide sequence ID" value="NZ_CP034464.1"/>
</dbReference>
<dbReference type="Proteomes" id="UP000275663">
    <property type="component" value="Chromosome"/>
</dbReference>
<evidence type="ECO:0000313" key="2">
    <source>
        <dbReference type="Proteomes" id="UP000275663"/>
    </source>
</evidence>
<dbReference type="AlphaFoldDB" id="A0A3Q9BNW2"/>
<keyword evidence="2" id="KW-1185">Reference proteome</keyword>
<gene>
    <name evidence="1" type="ORF">EJN92_03580</name>
</gene>
<proteinExistence type="predicted"/>